<protein>
    <submittedName>
        <fullName evidence="2">Uncharacterized protein</fullName>
    </submittedName>
</protein>
<feature type="compositionally biased region" description="Low complexity" evidence="1">
    <location>
        <begin position="100"/>
        <end position="110"/>
    </location>
</feature>
<name>A0A5A8EEP0_CAFRO</name>
<feature type="region of interest" description="Disordered" evidence="1">
    <location>
        <begin position="132"/>
        <end position="161"/>
    </location>
</feature>
<evidence type="ECO:0000313" key="3">
    <source>
        <dbReference type="Proteomes" id="UP000322899"/>
    </source>
</evidence>
<accession>A0A5A8EEP0</accession>
<proteinExistence type="predicted"/>
<dbReference type="Proteomes" id="UP000322899">
    <property type="component" value="Unassembled WGS sequence"/>
</dbReference>
<organism evidence="2 3">
    <name type="scientific">Cafeteria roenbergensis</name>
    <name type="common">Marine flagellate</name>
    <dbReference type="NCBI Taxonomy" id="33653"/>
    <lineage>
        <taxon>Eukaryota</taxon>
        <taxon>Sar</taxon>
        <taxon>Stramenopiles</taxon>
        <taxon>Bigyra</taxon>
        <taxon>Opalozoa</taxon>
        <taxon>Bicosoecida</taxon>
        <taxon>Cafeteriaceae</taxon>
        <taxon>Cafeteria</taxon>
    </lineage>
</organism>
<feature type="compositionally biased region" description="Low complexity" evidence="1">
    <location>
        <begin position="137"/>
        <end position="152"/>
    </location>
</feature>
<dbReference type="AlphaFoldDB" id="A0A5A8EEP0"/>
<sequence>MDAYAAAQRQRAIESQLVAARHSATLDSVTRTPAGRSAFGGQRHACRTSGLGAGIAGMTVSFMADMTDDAVTGVAMATDHGDQQSPMAGPDDGAVDADARAAAASHGDAGSLPGRRRLPDNLRDLIGSRAAAGIPGESLEPPAEEASSSAAAVQLETTALS</sequence>
<dbReference type="EMBL" id="VLTO01000008">
    <property type="protein sequence ID" value="KAA0176355.1"/>
    <property type="molecule type" value="Genomic_DNA"/>
</dbReference>
<evidence type="ECO:0000256" key="1">
    <source>
        <dbReference type="SAM" id="MobiDB-lite"/>
    </source>
</evidence>
<feature type="region of interest" description="Disordered" evidence="1">
    <location>
        <begin position="76"/>
        <end position="120"/>
    </location>
</feature>
<comment type="caution">
    <text evidence="2">The sequence shown here is derived from an EMBL/GenBank/DDBJ whole genome shotgun (WGS) entry which is preliminary data.</text>
</comment>
<gene>
    <name evidence="2" type="ORF">FNF27_02051</name>
</gene>
<reference evidence="2 3" key="1">
    <citation type="submission" date="2019-07" db="EMBL/GenBank/DDBJ databases">
        <title>Genomes of Cafeteria roenbergensis.</title>
        <authorList>
            <person name="Fischer M.G."/>
            <person name="Hackl T."/>
            <person name="Roman M."/>
        </authorList>
    </citation>
    <scope>NUCLEOTIDE SEQUENCE [LARGE SCALE GENOMIC DNA]</scope>
    <source>
        <strain evidence="2 3">E4-10P</strain>
    </source>
</reference>
<evidence type="ECO:0000313" key="2">
    <source>
        <dbReference type="EMBL" id="KAA0176355.1"/>
    </source>
</evidence>